<feature type="binding site" evidence="4">
    <location>
        <begin position="324"/>
        <end position="330"/>
    </location>
    <ligand>
        <name>GTP</name>
        <dbReference type="ChEBI" id="CHEBI:37565"/>
    </ligand>
</feature>
<feature type="region of interest" description="Disordered" evidence="6">
    <location>
        <begin position="1"/>
        <end position="47"/>
    </location>
</feature>
<comment type="caution">
    <text evidence="7">The sequence shown here is derived from an EMBL/GenBank/DDBJ whole genome shotgun (WGS) entry which is preliminary data.</text>
</comment>
<dbReference type="GO" id="GO:0001664">
    <property type="term" value="F:G protein-coupled receptor binding"/>
    <property type="evidence" value="ECO:0007669"/>
    <property type="project" value="TreeGrafter"/>
</dbReference>
<dbReference type="PRINTS" id="PR00318">
    <property type="entry name" value="GPROTEINA"/>
</dbReference>
<dbReference type="InParanoid" id="A0A286U7Q0"/>
<dbReference type="Pfam" id="PF00503">
    <property type="entry name" value="G-alpha"/>
    <property type="match status" value="1"/>
</dbReference>
<sequence length="501" mass="57059">MPPRFSHTRSRSLSDPISRALLPPEDESPTEREKRLKQEQEAKKVSDSIDEQILKEKAALKKQKNIVKILLLGQSESGKSTTLKQFQLLHTPAAFHQERIAWRAVIYLNLIRSVRRILDALLPESIYASSTAQEGDSQSFLHFDSSNSRHAQAVARFERFAQYLSPLLKLEQRLIRQLAFPDEDDDPVEVDLLSPTSSLPSHIGLPVPASQRQHFLQPHTKGGELALRSSSNWKKSWSFGGHAEPKSAHTGELRGWWEDSRDPVHVLHACASGNFGIRALWHDSDVRMTLARRRVRMEESAGFYLDDVERITALKYIPTDDDVLRARLKTIGVVEHAFMVKGGGASGSKESVEWRIYDVGGARHQRQAWAPYFEDVNAIIFLAPISAFDQTLAEDARVNRLEDSMLLWRSVVANKLLQDLETGVALAYHMPSYNDRPNDYESVSKYFRNKFAALHHTYTPNRTRELFIHLTSVTNKPQTSIIISNVRDIILKQNLQYSRLL</sequence>
<reference evidence="7 8" key="1">
    <citation type="journal article" date="2017" name="Mol. Ecol.">
        <title>Comparative and population genomic landscape of Phellinus noxius: A hypervariable fungus causing root rot in trees.</title>
        <authorList>
            <person name="Chung C.L."/>
            <person name="Lee T.J."/>
            <person name="Akiba M."/>
            <person name="Lee H.H."/>
            <person name="Kuo T.H."/>
            <person name="Liu D."/>
            <person name="Ke H.M."/>
            <person name="Yokoi T."/>
            <person name="Roa M.B."/>
            <person name="Lu M.J."/>
            <person name="Chang Y.Y."/>
            <person name="Ann P.J."/>
            <person name="Tsai J.N."/>
            <person name="Chen C.Y."/>
            <person name="Tzean S.S."/>
            <person name="Ota Y."/>
            <person name="Hattori T."/>
            <person name="Sahashi N."/>
            <person name="Liou R.F."/>
            <person name="Kikuchi T."/>
            <person name="Tsai I.J."/>
        </authorList>
    </citation>
    <scope>NUCLEOTIDE SEQUENCE [LARGE SCALE GENOMIC DNA]</scope>
    <source>
        <strain evidence="7 8">FFPRI411160</strain>
    </source>
</reference>
<feature type="compositionally biased region" description="Basic residues" evidence="6">
    <location>
        <begin position="1"/>
        <end position="10"/>
    </location>
</feature>
<dbReference type="STRING" id="2282107.A0A286U7Q0"/>
<dbReference type="Gene3D" id="3.40.50.300">
    <property type="entry name" value="P-loop containing nucleotide triphosphate hydrolases"/>
    <property type="match status" value="2"/>
</dbReference>
<keyword evidence="3" id="KW-0807">Transducer</keyword>
<evidence type="ECO:0000313" key="7">
    <source>
        <dbReference type="EMBL" id="PAV15544.1"/>
    </source>
</evidence>
<feature type="binding site" evidence="5">
    <location>
        <position position="330"/>
    </location>
    <ligand>
        <name>Mg(2+)</name>
        <dbReference type="ChEBI" id="CHEBI:18420"/>
    </ligand>
</feature>
<keyword evidence="2 4" id="KW-0342">GTP-binding</keyword>
<dbReference type="PANTHER" id="PTHR10218">
    <property type="entry name" value="GTP-BINDING PROTEIN ALPHA SUBUNIT"/>
    <property type="match status" value="1"/>
</dbReference>
<dbReference type="InterPro" id="IPR011025">
    <property type="entry name" value="GproteinA_insert"/>
</dbReference>
<dbReference type="SUPFAM" id="SSF52540">
    <property type="entry name" value="P-loop containing nucleoside triphosphate hydrolases"/>
    <property type="match status" value="1"/>
</dbReference>
<keyword evidence="5" id="KW-0460">Magnesium</keyword>
<proteinExistence type="predicted"/>
<evidence type="ECO:0000256" key="6">
    <source>
        <dbReference type="SAM" id="MobiDB-lite"/>
    </source>
</evidence>
<evidence type="ECO:0000313" key="8">
    <source>
        <dbReference type="Proteomes" id="UP000217199"/>
    </source>
</evidence>
<dbReference type="GO" id="GO:0005834">
    <property type="term" value="C:heterotrimeric G-protein complex"/>
    <property type="evidence" value="ECO:0007669"/>
    <property type="project" value="TreeGrafter"/>
</dbReference>
<protein>
    <submittedName>
        <fullName evidence="7">G-alpha-domain-containing</fullName>
    </submittedName>
</protein>
<keyword evidence="5" id="KW-0479">Metal-binding</keyword>
<dbReference type="InterPro" id="IPR027417">
    <property type="entry name" value="P-loop_NTPase"/>
</dbReference>
<accession>A0A286U7Q0</accession>
<dbReference type="Proteomes" id="UP000217199">
    <property type="component" value="Unassembled WGS sequence"/>
</dbReference>
<evidence type="ECO:0000256" key="5">
    <source>
        <dbReference type="PIRSR" id="PIRSR601019-2"/>
    </source>
</evidence>
<dbReference type="EMBL" id="NBII01000009">
    <property type="protein sequence ID" value="PAV15544.1"/>
    <property type="molecule type" value="Genomic_DNA"/>
</dbReference>
<dbReference type="GO" id="GO:0003924">
    <property type="term" value="F:GTPase activity"/>
    <property type="evidence" value="ECO:0007669"/>
    <property type="project" value="InterPro"/>
</dbReference>
<dbReference type="PANTHER" id="PTHR10218:SF360">
    <property type="entry name" value="GUANINE NUCLEOTIDE-BINDING PROTEIN SUBUNIT ALPHA HOMOLOG"/>
    <property type="match status" value="1"/>
</dbReference>
<dbReference type="GO" id="GO:0007188">
    <property type="term" value="P:adenylate cyclase-modulating G protein-coupled receptor signaling pathway"/>
    <property type="evidence" value="ECO:0007669"/>
    <property type="project" value="TreeGrafter"/>
</dbReference>
<dbReference type="GO" id="GO:0005525">
    <property type="term" value="F:GTP binding"/>
    <property type="evidence" value="ECO:0007669"/>
    <property type="project" value="UniProtKB-KW"/>
</dbReference>
<dbReference type="GO" id="GO:0046872">
    <property type="term" value="F:metal ion binding"/>
    <property type="evidence" value="ECO:0007669"/>
    <property type="project" value="UniProtKB-KW"/>
</dbReference>
<dbReference type="AlphaFoldDB" id="A0A286U7Q0"/>
<dbReference type="SMART" id="SM00275">
    <property type="entry name" value="G_alpha"/>
    <property type="match status" value="1"/>
</dbReference>
<keyword evidence="8" id="KW-1185">Reference proteome</keyword>
<feature type="compositionally biased region" description="Basic and acidic residues" evidence="6">
    <location>
        <begin position="29"/>
        <end position="47"/>
    </location>
</feature>
<dbReference type="OrthoDB" id="5817230at2759"/>
<dbReference type="GO" id="GO:0005737">
    <property type="term" value="C:cytoplasm"/>
    <property type="evidence" value="ECO:0007669"/>
    <property type="project" value="TreeGrafter"/>
</dbReference>
<evidence type="ECO:0000256" key="4">
    <source>
        <dbReference type="PIRSR" id="PIRSR601019-1"/>
    </source>
</evidence>
<dbReference type="GO" id="GO:0031683">
    <property type="term" value="F:G-protein beta/gamma-subunit complex binding"/>
    <property type="evidence" value="ECO:0007669"/>
    <property type="project" value="InterPro"/>
</dbReference>
<dbReference type="FunFam" id="3.40.50.300:FF:000720">
    <property type="entry name" value="Guanine nucleotide-binding protein G(k) subunit alpha"/>
    <property type="match status" value="1"/>
</dbReference>
<evidence type="ECO:0000256" key="2">
    <source>
        <dbReference type="ARBA" id="ARBA00023134"/>
    </source>
</evidence>
<dbReference type="PROSITE" id="PS51882">
    <property type="entry name" value="G_ALPHA"/>
    <property type="match status" value="1"/>
</dbReference>
<evidence type="ECO:0000256" key="3">
    <source>
        <dbReference type="ARBA" id="ARBA00023224"/>
    </source>
</evidence>
<gene>
    <name evidence="7" type="ORF">PNOK_0840200</name>
</gene>
<name>A0A286U7Q0_9AGAM</name>
<evidence type="ECO:0000256" key="1">
    <source>
        <dbReference type="ARBA" id="ARBA00022741"/>
    </source>
</evidence>
<organism evidence="7 8">
    <name type="scientific">Pyrrhoderma noxium</name>
    <dbReference type="NCBI Taxonomy" id="2282107"/>
    <lineage>
        <taxon>Eukaryota</taxon>
        <taxon>Fungi</taxon>
        <taxon>Dikarya</taxon>
        <taxon>Basidiomycota</taxon>
        <taxon>Agaricomycotina</taxon>
        <taxon>Agaricomycetes</taxon>
        <taxon>Hymenochaetales</taxon>
        <taxon>Hymenochaetaceae</taxon>
        <taxon>Pyrrhoderma</taxon>
    </lineage>
</organism>
<dbReference type="SUPFAM" id="SSF47895">
    <property type="entry name" value="Transducin (alpha subunit), insertion domain"/>
    <property type="match status" value="1"/>
</dbReference>
<keyword evidence="1 4" id="KW-0547">Nucleotide-binding</keyword>
<dbReference type="InterPro" id="IPR001019">
    <property type="entry name" value="Gprotein_alpha_su"/>
</dbReference>